<evidence type="ECO:0000313" key="1">
    <source>
        <dbReference type="EMBL" id="MDQ0505015.1"/>
    </source>
</evidence>
<gene>
    <name evidence="1" type="ORF">QOZ94_001797</name>
</gene>
<dbReference type="Proteomes" id="UP001241747">
    <property type="component" value="Unassembled WGS sequence"/>
</dbReference>
<sequence length="112" mass="12483">MTETLPAAFASLSPFTAWALGTQDARQHKRITSTKAELKAFYDAVLPELPKMLEYVDQYPLGQVPAEAKPVFWMALSMAEVAPHVELYRGDPKVPHSFDEARFVAEHGRVPA</sequence>
<comment type="caution">
    <text evidence="1">The sequence shown here is derived from an EMBL/GenBank/DDBJ whole genome shotgun (WGS) entry which is preliminary data.</text>
</comment>
<protein>
    <submittedName>
        <fullName evidence="1">Uncharacterized protein</fullName>
    </submittedName>
</protein>
<dbReference type="RefSeq" id="WP_237344610.1">
    <property type="nucleotide sequence ID" value="NZ_JABWGX010000005.1"/>
</dbReference>
<reference evidence="1 2" key="1">
    <citation type="submission" date="2023-07" db="EMBL/GenBank/DDBJ databases">
        <title>Genomic Encyclopedia of Type Strains, Phase IV (KMG-IV): sequencing the most valuable type-strain genomes for metagenomic binning, comparative biology and taxonomic classification.</title>
        <authorList>
            <person name="Goeker M."/>
        </authorList>
    </citation>
    <scope>NUCLEOTIDE SEQUENCE [LARGE SCALE GENOMIC DNA]</scope>
    <source>
        <strain evidence="1 2">DSM 3770</strain>
    </source>
</reference>
<proteinExistence type="predicted"/>
<dbReference type="EMBL" id="JAUSVY010000003">
    <property type="protein sequence ID" value="MDQ0505015.1"/>
    <property type="molecule type" value="Genomic_DNA"/>
</dbReference>
<accession>A0ABU0LCZ2</accession>
<evidence type="ECO:0000313" key="2">
    <source>
        <dbReference type="Proteomes" id="UP001241747"/>
    </source>
</evidence>
<organism evidence="1 2">
    <name type="scientific">Xanthobacter agilis</name>
    <dbReference type="NCBI Taxonomy" id="47492"/>
    <lineage>
        <taxon>Bacteria</taxon>
        <taxon>Pseudomonadati</taxon>
        <taxon>Pseudomonadota</taxon>
        <taxon>Alphaproteobacteria</taxon>
        <taxon>Hyphomicrobiales</taxon>
        <taxon>Xanthobacteraceae</taxon>
        <taxon>Xanthobacter</taxon>
    </lineage>
</organism>
<name>A0ABU0LCZ2_XANAG</name>
<keyword evidence="2" id="KW-1185">Reference proteome</keyword>